<dbReference type="Proteomes" id="UP000016662">
    <property type="component" value="Unassembled WGS sequence"/>
</dbReference>
<protein>
    <submittedName>
        <fullName evidence="1">Uncharacterized protein</fullName>
    </submittedName>
</protein>
<organism evidence="1 2">
    <name type="scientific">Ruminococcus callidus ATCC 27760</name>
    <dbReference type="NCBI Taxonomy" id="411473"/>
    <lineage>
        <taxon>Bacteria</taxon>
        <taxon>Bacillati</taxon>
        <taxon>Bacillota</taxon>
        <taxon>Clostridia</taxon>
        <taxon>Eubacteriales</taxon>
        <taxon>Oscillospiraceae</taxon>
        <taxon>Ruminococcus</taxon>
    </lineage>
</organism>
<evidence type="ECO:0000313" key="2">
    <source>
        <dbReference type="Proteomes" id="UP000016662"/>
    </source>
</evidence>
<dbReference type="EMBL" id="AWVF01000254">
    <property type="protein sequence ID" value="ERJ94428.1"/>
    <property type="molecule type" value="Genomic_DNA"/>
</dbReference>
<comment type="caution">
    <text evidence="1">The sequence shown here is derived from an EMBL/GenBank/DDBJ whole genome shotgun (WGS) entry which is preliminary data.</text>
</comment>
<gene>
    <name evidence="1" type="ORF">RUMCAL_02086</name>
</gene>
<evidence type="ECO:0000313" key="1">
    <source>
        <dbReference type="EMBL" id="ERJ94428.1"/>
    </source>
</evidence>
<sequence>MKREGDQRSWWRDSAEIFSFYFRFHIKNPSVSTKYALWVSFQGSLICKVLKLQY</sequence>
<accession>U2M525</accession>
<dbReference type="AlphaFoldDB" id="U2M525"/>
<name>U2M525_9FIRM</name>
<keyword evidence="2" id="KW-1185">Reference proteome</keyword>
<dbReference type="HOGENOM" id="CLU_3047692_0_0_9"/>
<proteinExistence type="predicted"/>
<reference evidence="1 2" key="1">
    <citation type="submission" date="2013-07" db="EMBL/GenBank/DDBJ databases">
        <authorList>
            <person name="Weinstock G."/>
            <person name="Sodergren E."/>
            <person name="Wylie T."/>
            <person name="Fulton L."/>
            <person name="Fulton R."/>
            <person name="Fronick C."/>
            <person name="O'Laughlin M."/>
            <person name="Godfrey J."/>
            <person name="Miner T."/>
            <person name="Herter B."/>
            <person name="Appelbaum E."/>
            <person name="Cordes M."/>
            <person name="Lek S."/>
            <person name="Wollam A."/>
            <person name="Pepin K.H."/>
            <person name="Palsikar V.B."/>
            <person name="Mitreva M."/>
            <person name="Wilson R.K."/>
        </authorList>
    </citation>
    <scope>NUCLEOTIDE SEQUENCE [LARGE SCALE GENOMIC DNA]</scope>
    <source>
        <strain evidence="1 2">ATCC 27760</strain>
    </source>
</reference>